<proteinExistence type="predicted"/>
<protein>
    <recommendedName>
        <fullName evidence="3">Tyr recombinase domain-containing protein</fullName>
    </recommendedName>
</protein>
<evidence type="ECO:0000313" key="4">
    <source>
        <dbReference type="EMBL" id="QIW62532.1"/>
    </source>
</evidence>
<reference evidence="4 5" key="1">
    <citation type="submission" date="2019-12" db="EMBL/GenBank/DDBJ databases">
        <title>Sequencing and analysis of the whole genome of Mycoplasma gallinaceum strain Peacock20181011.</title>
        <authorList>
            <person name="Liu X."/>
            <person name="Qin Z."/>
            <person name="Xu H."/>
        </authorList>
    </citation>
    <scope>NUCLEOTIDE SEQUENCE [LARGE SCALE GENOMIC DNA]</scope>
    <source>
        <strain evidence="4 5">Peacock20181011</strain>
    </source>
</reference>
<dbReference type="RefSeq" id="WP_167845486.1">
    <property type="nucleotide sequence ID" value="NZ_CP047225.1"/>
</dbReference>
<name>A0A6H0V2W5_9BACT</name>
<evidence type="ECO:0000259" key="3">
    <source>
        <dbReference type="PROSITE" id="PS51898"/>
    </source>
</evidence>
<keyword evidence="1" id="KW-0233">DNA recombination</keyword>
<dbReference type="Proteomes" id="UP000503310">
    <property type="component" value="Chromosome"/>
</dbReference>
<keyword evidence="2" id="KW-0175">Coiled coil</keyword>
<gene>
    <name evidence="4" type="ORF">GOQ20_03880</name>
</gene>
<dbReference type="InterPro" id="IPR011010">
    <property type="entry name" value="DNA_brk_join_enz"/>
</dbReference>
<dbReference type="PROSITE" id="PS51898">
    <property type="entry name" value="TYR_RECOMBINASE"/>
    <property type="match status" value="1"/>
</dbReference>
<dbReference type="GO" id="GO:0015074">
    <property type="term" value="P:DNA integration"/>
    <property type="evidence" value="ECO:0007669"/>
    <property type="project" value="InterPro"/>
</dbReference>
<organism evidence="4 5">
    <name type="scientific">Mycoplasmopsis gallinacea</name>
    <dbReference type="NCBI Taxonomy" id="29556"/>
    <lineage>
        <taxon>Bacteria</taxon>
        <taxon>Bacillati</taxon>
        <taxon>Mycoplasmatota</taxon>
        <taxon>Mycoplasmoidales</taxon>
        <taxon>Metamycoplasmataceae</taxon>
        <taxon>Mycoplasmopsis</taxon>
    </lineage>
</organism>
<accession>A0A6H0V2W5</accession>
<feature type="coiled-coil region" evidence="2">
    <location>
        <begin position="272"/>
        <end position="336"/>
    </location>
</feature>
<evidence type="ECO:0000313" key="5">
    <source>
        <dbReference type="Proteomes" id="UP000503310"/>
    </source>
</evidence>
<dbReference type="Gene3D" id="1.10.443.10">
    <property type="entry name" value="Intergrase catalytic core"/>
    <property type="match status" value="1"/>
</dbReference>
<dbReference type="InterPro" id="IPR002104">
    <property type="entry name" value="Integrase_catalytic"/>
</dbReference>
<sequence>MLNTLEQLKTEYLSTIKNKGTQKLYKAILNKVETLNVKELNEFLKDLKDKNTNNYVALSYRVIKQFLRFAEDFEKINLQVSKLEPMKVEKNIKTALNSYQMDLIDEIAKNTRDPRFCFFLAYMRENACRISEAIKSLNDLDNWKTQNGETTQINQASKNGNFRVFRIPSQWVGKWENFIPYKLDTVQKQMKRFSEFLKKEWSNELGGISLKSHDYRTAGITALYTNGVSLEDIALVTGHKSTGVLRNTYVNADKDYMISLLNVANTGAFKNLKEAQANKELKKLKSEKMKLEKASQKNHEQLKKLSESYAKVKTQLINSKEELKELKKEIKELKSYISFILDGYEPEQETNNLLTKLKELNNTFKGVKNV</sequence>
<dbReference type="GO" id="GO:0006310">
    <property type="term" value="P:DNA recombination"/>
    <property type="evidence" value="ECO:0007669"/>
    <property type="project" value="UniProtKB-KW"/>
</dbReference>
<dbReference type="GO" id="GO:0003677">
    <property type="term" value="F:DNA binding"/>
    <property type="evidence" value="ECO:0007669"/>
    <property type="project" value="InterPro"/>
</dbReference>
<dbReference type="SUPFAM" id="SSF56349">
    <property type="entry name" value="DNA breaking-rejoining enzymes"/>
    <property type="match status" value="1"/>
</dbReference>
<dbReference type="InterPro" id="IPR013762">
    <property type="entry name" value="Integrase-like_cat_sf"/>
</dbReference>
<evidence type="ECO:0000256" key="1">
    <source>
        <dbReference type="ARBA" id="ARBA00023172"/>
    </source>
</evidence>
<dbReference type="AlphaFoldDB" id="A0A6H0V2W5"/>
<evidence type="ECO:0000256" key="2">
    <source>
        <dbReference type="SAM" id="Coils"/>
    </source>
</evidence>
<feature type="domain" description="Tyr recombinase" evidence="3">
    <location>
        <begin position="90"/>
        <end position="262"/>
    </location>
</feature>
<dbReference type="EMBL" id="CP047225">
    <property type="protein sequence ID" value="QIW62532.1"/>
    <property type="molecule type" value="Genomic_DNA"/>
</dbReference>